<feature type="non-terminal residue" evidence="1">
    <location>
        <position position="76"/>
    </location>
</feature>
<proteinExistence type="predicted"/>
<name>A0ABT7MT73_9BACL</name>
<accession>A0ABT7MT73</accession>
<keyword evidence="2" id="KW-1185">Reference proteome</keyword>
<protein>
    <submittedName>
        <fullName evidence="1">Uncharacterized protein</fullName>
    </submittedName>
</protein>
<dbReference type="EMBL" id="JASWER010000031">
    <property type="protein sequence ID" value="MDL5378408.1"/>
    <property type="molecule type" value="Genomic_DNA"/>
</dbReference>
<comment type="caution">
    <text evidence="1">The sequence shown here is derived from an EMBL/GenBank/DDBJ whole genome shotgun (WGS) entry which is preliminary data.</text>
</comment>
<evidence type="ECO:0000313" key="2">
    <source>
        <dbReference type="Proteomes" id="UP001230807"/>
    </source>
</evidence>
<gene>
    <name evidence="1" type="ORF">QR695_15560</name>
</gene>
<organism evidence="1 2">
    <name type="scientific">Exiguobacterium mexicanum</name>
    <dbReference type="NCBI Taxonomy" id="340146"/>
    <lineage>
        <taxon>Bacteria</taxon>
        <taxon>Bacillati</taxon>
        <taxon>Bacillota</taxon>
        <taxon>Bacilli</taxon>
        <taxon>Bacillales</taxon>
        <taxon>Bacillales Family XII. Incertae Sedis</taxon>
        <taxon>Exiguobacterium</taxon>
    </lineage>
</organism>
<dbReference type="RefSeq" id="WP_286038620.1">
    <property type="nucleotide sequence ID" value="NZ_JASWER010000031.1"/>
</dbReference>
<evidence type="ECO:0000313" key="1">
    <source>
        <dbReference type="EMBL" id="MDL5378408.1"/>
    </source>
</evidence>
<sequence length="76" mass="8746">MKKFKNALIVSLALLLFFGISKPLISENTFPSEELAAEDFPRLWSFPTNQVAAEDFPRLWSFPTNQVAAEDFPRLW</sequence>
<dbReference type="Proteomes" id="UP001230807">
    <property type="component" value="Unassembled WGS sequence"/>
</dbReference>
<reference evidence="1 2" key="1">
    <citation type="submission" date="2023-06" db="EMBL/GenBank/DDBJ databases">
        <title>Influencing factors and mechanism of Cr(VI) reduction by facultative anaerobic Exiguobacterium sp. PY14.</title>
        <authorList>
            <person name="Zou L."/>
        </authorList>
    </citation>
    <scope>NUCLEOTIDE SEQUENCE [LARGE SCALE GENOMIC DNA]</scope>
    <source>
        <strain evidence="1 2">PY14</strain>
    </source>
</reference>